<feature type="non-terminal residue" evidence="6">
    <location>
        <position position="523"/>
    </location>
</feature>
<feature type="domain" description="C2H2-type" evidence="5">
    <location>
        <begin position="456"/>
        <end position="483"/>
    </location>
</feature>
<evidence type="ECO:0000313" key="7">
    <source>
        <dbReference type="Proteomes" id="UP001497623"/>
    </source>
</evidence>
<keyword evidence="2" id="KW-0862">Zinc</keyword>
<dbReference type="SMART" id="SM00225">
    <property type="entry name" value="BTB"/>
    <property type="match status" value="1"/>
</dbReference>
<feature type="compositionally biased region" description="Polar residues" evidence="3">
    <location>
        <begin position="281"/>
        <end position="292"/>
    </location>
</feature>
<dbReference type="GO" id="GO:0048666">
    <property type="term" value="P:neuron development"/>
    <property type="evidence" value="ECO:0007669"/>
    <property type="project" value="UniProtKB-ARBA"/>
</dbReference>
<feature type="domain" description="BTB" evidence="4">
    <location>
        <begin position="31"/>
        <end position="96"/>
    </location>
</feature>
<dbReference type="GO" id="GO:0048513">
    <property type="term" value="P:animal organ development"/>
    <property type="evidence" value="ECO:0007669"/>
    <property type="project" value="UniProtKB-ARBA"/>
</dbReference>
<proteinExistence type="predicted"/>
<dbReference type="PROSITE" id="PS50097">
    <property type="entry name" value="BTB"/>
    <property type="match status" value="1"/>
</dbReference>
<dbReference type="EMBL" id="CAXKWB010024194">
    <property type="protein sequence ID" value="CAL4126132.1"/>
    <property type="molecule type" value="Genomic_DNA"/>
</dbReference>
<keyword evidence="2" id="KW-0863">Zinc-finger</keyword>
<dbReference type="PANTHER" id="PTHR23110">
    <property type="entry name" value="BTB DOMAIN TRANSCRIPTION FACTOR"/>
    <property type="match status" value="1"/>
</dbReference>
<dbReference type="PROSITE" id="PS50157">
    <property type="entry name" value="ZINC_FINGER_C2H2_2"/>
    <property type="match status" value="2"/>
</dbReference>
<dbReference type="SUPFAM" id="SSF54695">
    <property type="entry name" value="POZ domain"/>
    <property type="match status" value="1"/>
</dbReference>
<evidence type="ECO:0000259" key="4">
    <source>
        <dbReference type="PROSITE" id="PS50097"/>
    </source>
</evidence>
<feature type="region of interest" description="Disordered" evidence="3">
    <location>
        <begin position="118"/>
        <end position="225"/>
    </location>
</feature>
<feature type="compositionally biased region" description="Polar residues" evidence="3">
    <location>
        <begin position="194"/>
        <end position="221"/>
    </location>
</feature>
<feature type="compositionally biased region" description="Low complexity" evidence="3">
    <location>
        <begin position="244"/>
        <end position="268"/>
    </location>
</feature>
<dbReference type="GO" id="GO:0005634">
    <property type="term" value="C:nucleus"/>
    <property type="evidence" value="ECO:0007669"/>
    <property type="project" value="TreeGrafter"/>
</dbReference>
<dbReference type="PANTHER" id="PTHR23110:SF98">
    <property type="entry name" value="PRE-LOLA-G, ISOFORM C-RELATED"/>
    <property type="match status" value="1"/>
</dbReference>
<dbReference type="SUPFAM" id="SSF57667">
    <property type="entry name" value="beta-beta-alpha zinc fingers"/>
    <property type="match status" value="2"/>
</dbReference>
<feature type="region of interest" description="Disordered" evidence="3">
    <location>
        <begin position="281"/>
        <end position="324"/>
    </location>
</feature>
<comment type="caution">
    <text evidence="6">The sequence shown here is derived from an EMBL/GenBank/DDBJ whole genome shotgun (WGS) entry which is preliminary data.</text>
</comment>
<organism evidence="6 7">
    <name type="scientific">Meganyctiphanes norvegica</name>
    <name type="common">Northern krill</name>
    <name type="synonym">Thysanopoda norvegica</name>
    <dbReference type="NCBI Taxonomy" id="48144"/>
    <lineage>
        <taxon>Eukaryota</taxon>
        <taxon>Metazoa</taxon>
        <taxon>Ecdysozoa</taxon>
        <taxon>Arthropoda</taxon>
        <taxon>Crustacea</taxon>
        <taxon>Multicrustacea</taxon>
        <taxon>Malacostraca</taxon>
        <taxon>Eumalacostraca</taxon>
        <taxon>Eucarida</taxon>
        <taxon>Euphausiacea</taxon>
        <taxon>Euphausiidae</taxon>
        <taxon>Meganyctiphanes</taxon>
    </lineage>
</organism>
<dbReference type="GO" id="GO:0003006">
    <property type="term" value="P:developmental process involved in reproduction"/>
    <property type="evidence" value="ECO:0007669"/>
    <property type="project" value="UniProtKB-ARBA"/>
</dbReference>
<gene>
    <name evidence="6" type="ORF">MNOR_LOCUS25397</name>
</gene>
<feature type="region of interest" description="Disordered" evidence="3">
    <location>
        <begin position="244"/>
        <end position="269"/>
    </location>
</feature>
<feature type="domain" description="C2H2-type" evidence="5">
    <location>
        <begin position="430"/>
        <end position="452"/>
    </location>
</feature>
<dbReference type="InterPro" id="IPR011333">
    <property type="entry name" value="SKP1/BTB/POZ_sf"/>
</dbReference>
<dbReference type="Proteomes" id="UP001497623">
    <property type="component" value="Unassembled WGS sequence"/>
</dbReference>
<evidence type="ECO:0000256" key="1">
    <source>
        <dbReference type="ARBA" id="ARBA00023242"/>
    </source>
</evidence>
<keyword evidence="7" id="KW-1185">Reference proteome</keyword>
<dbReference type="AlphaFoldDB" id="A0AAV2RHY1"/>
<keyword evidence="1" id="KW-0539">Nucleus</keyword>
<dbReference type="CDD" id="cd18315">
    <property type="entry name" value="BTB_POZ_BAB-like"/>
    <property type="match status" value="1"/>
</dbReference>
<protein>
    <recommendedName>
        <fullName evidence="8">Broad-complex core protein</fullName>
    </recommendedName>
</protein>
<dbReference type="GO" id="GO:0006357">
    <property type="term" value="P:regulation of transcription by RNA polymerase II"/>
    <property type="evidence" value="ECO:0007669"/>
    <property type="project" value="TreeGrafter"/>
</dbReference>
<evidence type="ECO:0000256" key="3">
    <source>
        <dbReference type="SAM" id="MobiDB-lite"/>
    </source>
</evidence>
<evidence type="ECO:0000256" key="2">
    <source>
        <dbReference type="PROSITE-ProRule" id="PRU00042"/>
    </source>
</evidence>
<name>A0AAV2RHY1_MEGNR</name>
<dbReference type="InterPro" id="IPR000210">
    <property type="entry name" value="BTB/POZ_dom"/>
</dbReference>
<keyword evidence="2" id="KW-0479">Metal-binding</keyword>
<dbReference type="InterPro" id="IPR051095">
    <property type="entry name" value="Dros_DevTransReg"/>
</dbReference>
<dbReference type="GO" id="GO:0008270">
    <property type="term" value="F:zinc ion binding"/>
    <property type="evidence" value="ECO:0007669"/>
    <property type="project" value="UniProtKB-KW"/>
</dbReference>
<dbReference type="Gene3D" id="3.30.710.10">
    <property type="entry name" value="Potassium Channel Kv1.1, Chain A"/>
    <property type="match status" value="1"/>
</dbReference>
<sequence length="523" mass="57843">MEDECLSLTWNNHAATYRKTLSALREENMLTDVTLACDGKKYPAHKLVLVTCSDYFREILRDIVCTHPIIYMRGVAAKELQALIDFMYTGQTDVPQSEVPNLLSTAEALQIKGLGVLEGKTNGSSKNDKVDTSQRKNLPESATVRNGTDDHDARRGILNNSHSNRDEGLDNLYSNHYALSMSSPKRRKTEERSSIQSPEYTRSYSNNDKPTSSENQSSNKNLSRKFPPLATSAAASLLSDLFQQNQTPSASSSSHSTPTSTQPSSLQTNATLSNYTYDKVNNNRTCSASSPSPGVHPLSNSQPGHQQQQPSSPETNSASPRALNYSLSGLGREDFLTGGSLSHLLEDNSAAGMADTPEKLLKSEIKEEALDFSSSNNISADSPSFNDSAVEEETRLYLDAFTRSAGLTPTLPPLEKQMDVTKGGTEDRPFVCPICQKCFAKAAILKRHHLAHFRPYVCHICTRSFTRREVLAEHLLEHNGADLRLPCPVCSMTIKRKRNLQAHIKVKHPEYYMQSIAKRKALC</sequence>
<dbReference type="Gene3D" id="3.30.160.60">
    <property type="entry name" value="Classic Zinc Finger"/>
    <property type="match status" value="3"/>
</dbReference>
<feature type="compositionally biased region" description="Low complexity" evidence="3">
    <location>
        <begin position="301"/>
        <end position="313"/>
    </location>
</feature>
<dbReference type="Pfam" id="PF00096">
    <property type="entry name" value="zf-C2H2"/>
    <property type="match status" value="2"/>
</dbReference>
<dbReference type="InterPro" id="IPR013087">
    <property type="entry name" value="Znf_C2H2_type"/>
</dbReference>
<reference evidence="6 7" key="1">
    <citation type="submission" date="2024-05" db="EMBL/GenBank/DDBJ databases">
        <authorList>
            <person name="Wallberg A."/>
        </authorList>
    </citation>
    <scope>NUCLEOTIDE SEQUENCE [LARGE SCALE GENOMIC DNA]</scope>
</reference>
<dbReference type="PROSITE" id="PS00028">
    <property type="entry name" value="ZINC_FINGER_C2H2_1"/>
    <property type="match status" value="3"/>
</dbReference>
<dbReference type="SMART" id="SM00355">
    <property type="entry name" value="ZnF_C2H2"/>
    <property type="match status" value="3"/>
</dbReference>
<feature type="compositionally biased region" description="Basic and acidic residues" evidence="3">
    <location>
        <begin position="126"/>
        <end position="138"/>
    </location>
</feature>
<dbReference type="Pfam" id="PF00651">
    <property type="entry name" value="BTB"/>
    <property type="match status" value="1"/>
</dbReference>
<dbReference type="InterPro" id="IPR036236">
    <property type="entry name" value="Znf_C2H2_sf"/>
</dbReference>
<evidence type="ECO:0008006" key="8">
    <source>
        <dbReference type="Google" id="ProtNLM"/>
    </source>
</evidence>
<evidence type="ECO:0000313" key="6">
    <source>
        <dbReference type="EMBL" id="CAL4126132.1"/>
    </source>
</evidence>
<evidence type="ECO:0000259" key="5">
    <source>
        <dbReference type="PROSITE" id="PS50157"/>
    </source>
</evidence>
<accession>A0AAV2RHY1</accession>